<accession>A0A9D4IIQ5</accession>
<organism evidence="1 2">
    <name type="scientific">Dreissena polymorpha</name>
    <name type="common">Zebra mussel</name>
    <name type="synonym">Mytilus polymorpha</name>
    <dbReference type="NCBI Taxonomy" id="45954"/>
    <lineage>
        <taxon>Eukaryota</taxon>
        <taxon>Metazoa</taxon>
        <taxon>Spiralia</taxon>
        <taxon>Lophotrochozoa</taxon>
        <taxon>Mollusca</taxon>
        <taxon>Bivalvia</taxon>
        <taxon>Autobranchia</taxon>
        <taxon>Heteroconchia</taxon>
        <taxon>Euheterodonta</taxon>
        <taxon>Imparidentia</taxon>
        <taxon>Neoheterodontei</taxon>
        <taxon>Myida</taxon>
        <taxon>Dreissenoidea</taxon>
        <taxon>Dreissenidae</taxon>
        <taxon>Dreissena</taxon>
    </lineage>
</organism>
<gene>
    <name evidence="1" type="ORF">DPMN_178488</name>
</gene>
<dbReference type="InterPro" id="IPR027417">
    <property type="entry name" value="P-loop_NTPase"/>
</dbReference>
<evidence type="ECO:0000313" key="2">
    <source>
        <dbReference type="Proteomes" id="UP000828390"/>
    </source>
</evidence>
<evidence type="ECO:0000313" key="1">
    <source>
        <dbReference type="EMBL" id="KAH3777051.1"/>
    </source>
</evidence>
<dbReference type="PANTHER" id="PTHR32046">
    <property type="entry name" value="G DOMAIN-CONTAINING PROTEIN"/>
    <property type="match status" value="1"/>
</dbReference>
<dbReference type="PANTHER" id="PTHR32046:SF14">
    <property type="match status" value="1"/>
</dbReference>
<comment type="caution">
    <text evidence="1">The sequence shown here is derived from an EMBL/GenBank/DDBJ whole genome shotgun (WGS) entry which is preliminary data.</text>
</comment>
<dbReference type="Gene3D" id="3.40.50.300">
    <property type="entry name" value="P-loop containing nucleotide triphosphate hydrolases"/>
    <property type="match status" value="1"/>
</dbReference>
<sequence>MRGLFTVDPQKGVSIIDSVCSVIKAQDARLTPTQGYLFQSIMSLFGKDMEHNICSLITFADGLDPPVKNAMDMSKLPFGEWFTFNNSALFAKNTTLDSSSMSQIFWEMGLQSFRNFFQHLGKLPPTSLKLTSEVLKERHELEAIVRNLSPLLDAGLVQINTLNAQIKCCEENKSIIADNKDFTFTVNKNKKLKKDLPVGEHVIKCLNCHFTCYEKFYISNDDEKRYCLLFDQKSGYCKRCPNKCFRNEHVIFPYIYEYVVVKEQQTFYDMKKIYEEASSKLLNQEQLIADIKADLNKVVENVYEMMETFNESKARLNEISLRPNPLTIKEHINLLIESEKMEKKNGWLDRLKSLQVFRKRADIDSEVNNFLSQATLHVTAEKKTERKKKKQK</sequence>
<protein>
    <submittedName>
        <fullName evidence="1">Uncharacterized protein</fullName>
    </submittedName>
</protein>
<reference evidence="1" key="2">
    <citation type="submission" date="2020-11" db="EMBL/GenBank/DDBJ databases">
        <authorList>
            <person name="McCartney M.A."/>
            <person name="Auch B."/>
            <person name="Kono T."/>
            <person name="Mallez S."/>
            <person name="Becker A."/>
            <person name="Gohl D.M."/>
            <person name="Silverstein K.A.T."/>
            <person name="Koren S."/>
            <person name="Bechman K.B."/>
            <person name="Herman A."/>
            <person name="Abrahante J.E."/>
            <person name="Garbe J."/>
        </authorList>
    </citation>
    <scope>NUCLEOTIDE SEQUENCE</scope>
    <source>
        <strain evidence="1">Duluth1</strain>
        <tissue evidence="1">Whole animal</tissue>
    </source>
</reference>
<reference evidence="1" key="1">
    <citation type="journal article" date="2019" name="bioRxiv">
        <title>The Genome of the Zebra Mussel, Dreissena polymorpha: A Resource for Invasive Species Research.</title>
        <authorList>
            <person name="McCartney M.A."/>
            <person name="Auch B."/>
            <person name="Kono T."/>
            <person name="Mallez S."/>
            <person name="Zhang Y."/>
            <person name="Obille A."/>
            <person name="Becker A."/>
            <person name="Abrahante J.E."/>
            <person name="Garbe J."/>
            <person name="Badalamenti J.P."/>
            <person name="Herman A."/>
            <person name="Mangelson H."/>
            <person name="Liachko I."/>
            <person name="Sullivan S."/>
            <person name="Sone E.D."/>
            <person name="Koren S."/>
            <person name="Silverstein K.A.T."/>
            <person name="Beckman K.B."/>
            <person name="Gohl D.M."/>
        </authorList>
    </citation>
    <scope>NUCLEOTIDE SEQUENCE</scope>
    <source>
        <strain evidence="1">Duluth1</strain>
        <tissue evidence="1">Whole animal</tissue>
    </source>
</reference>
<dbReference type="AlphaFoldDB" id="A0A9D4IIQ5"/>
<name>A0A9D4IIQ5_DREPO</name>
<dbReference type="EMBL" id="JAIWYP010000009">
    <property type="protein sequence ID" value="KAH3777051.1"/>
    <property type="molecule type" value="Genomic_DNA"/>
</dbReference>
<proteinExistence type="predicted"/>
<keyword evidence="2" id="KW-1185">Reference proteome</keyword>
<dbReference type="Proteomes" id="UP000828390">
    <property type="component" value="Unassembled WGS sequence"/>
</dbReference>